<protein>
    <submittedName>
        <fullName evidence="3">Acyl-CoA thioesterase</fullName>
    </submittedName>
</protein>
<dbReference type="PANTHER" id="PTHR31793:SF27">
    <property type="entry name" value="NOVEL THIOESTERASE SUPERFAMILY DOMAIN AND SAPOSIN A-TYPE DOMAIN CONTAINING PROTEIN (0610012H03RIK)"/>
    <property type="match status" value="1"/>
</dbReference>
<dbReference type="Pfam" id="PF13279">
    <property type="entry name" value="4HBT_2"/>
    <property type="match status" value="1"/>
</dbReference>
<sequence length="139" mass="15911">MELEGWEAAIVRGLTQVRVYFSDTDQMGVVYNGNYLTWFEIGRTELMRDRGLSYAAVEGRGVSLPVTEARFRVRRPALYDDLVQIETRLGRVRTRDLTFLYKLHARDQLLVEGETTHVAVGKEGGTAIRIPDWLHEGLK</sequence>
<accession>A0A956N9H4</accession>
<dbReference type="Gene3D" id="3.10.129.10">
    <property type="entry name" value="Hotdog Thioesterase"/>
    <property type="match status" value="1"/>
</dbReference>
<comment type="caution">
    <text evidence="3">The sequence shown here is derived from an EMBL/GenBank/DDBJ whole genome shotgun (WGS) entry which is preliminary data.</text>
</comment>
<proteinExistence type="inferred from homology"/>
<evidence type="ECO:0000256" key="1">
    <source>
        <dbReference type="ARBA" id="ARBA00005953"/>
    </source>
</evidence>
<dbReference type="PIRSF" id="PIRSF003230">
    <property type="entry name" value="YbgC"/>
    <property type="match status" value="1"/>
</dbReference>
<dbReference type="Proteomes" id="UP000739538">
    <property type="component" value="Unassembled WGS sequence"/>
</dbReference>
<dbReference type="GO" id="GO:0047617">
    <property type="term" value="F:fatty acyl-CoA hydrolase activity"/>
    <property type="evidence" value="ECO:0007669"/>
    <property type="project" value="TreeGrafter"/>
</dbReference>
<dbReference type="PANTHER" id="PTHR31793">
    <property type="entry name" value="4-HYDROXYBENZOYL-COA THIOESTERASE FAMILY MEMBER"/>
    <property type="match status" value="1"/>
</dbReference>
<dbReference type="InterPro" id="IPR050563">
    <property type="entry name" value="4-hydroxybenzoyl-CoA_TE"/>
</dbReference>
<dbReference type="EMBL" id="JAGQHS010000007">
    <property type="protein sequence ID" value="MCA9754647.1"/>
    <property type="molecule type" value="Genomic_DNA"/>
</dbReference>
<dbReference type="CDD" id="cd00586">
    <property type="entry name" value="4HBT"/>
    <property type="match status" value="1"/>
</dbReference>
<organism evidence="3 4">
    <name type="scientific">Eiseniibacteriota bacterium</name>
    <dbReference type="NCBI Taxonomy" id="2212470"/>
    <lineage>
        <taxon>Bacteria</taxon>
        <taxon>Candidatus Eiseniibacteriota</taxon>
    </lineage>
</organism>
<evidence type="ECO:0000313" key="4">
    <source>
        <dbReference type="Proteomes" id="UP000739538"/>
    </source>
</evidence>
<dbReference type="InterPro" id="IPR029069">
    <property type="entry name" value="HotDog_dom_sf"/>
</dbReference>
<evidence type="ECO:0000256" key="2">
    <source>
        <dbReference type="ARBA" id="ARBA00022801"/>
    </source>
</evidence>
<reference evidence="3" key="2">
    <citation type="journal article" date="2021" name="Microbiome">
        <title>Successional dynamics and alternative stable states in a saline activated sludge microbial community over 9 years.</title>
        <authorList>
            <person name="Wang Y."/>
            <person name="Ye J."/>
            <person name="Ju F."/>
            <person name="Liu L."/>
            <person name="Boyd J.A."/>
            <person name="Deng Y."/>
            <person name="Parks D.H."/>
            <person name="Jiang X."/>
            <person name="Yin X."/>
            <person name="Woodcroft B.J."/>
            <person name="Tyson G.W."/>
            <person name="Hugenholtz P."/>
            <person name="Polz M.F."/>
            <person name="Zhang T."/>
        </authorList>
    </citation>
    <scope>NUCLEOTIDE SEQUENCE</scope>
    <source>
        <strain evidence="3">HKST-UBA02</strain>
    </source>
</reference>
<keyword evidence="2" id="KW-0378">Hydrolase</keyword>
<dbReference type="NCBIfam" id="TIGR00051">
    <property type="entry name" value="YbgC/FadM family acyl-CoA thioesterase"/>
    <property type="match status" value="1"/>
</dbReference>
<dbReference type="InterPro" id="IPR006684">
    <property type="entry name" value="YbgC/YbaW"/>
</dbReference>
<dbReference type="SUPFAM" id="SSF54637">
    <property type="entry name" value="Thioesterase/thiol ester dehydrase-isomerase"/>
    <property type="match status" value="1"/>
</dbReference>
<gene>
    <name evidence="3" type="ORF">KDA27_02505</name>
</gene>
<dbReference type="AlphaFoldDB" id="A0A956N9H4"/>
<evidence type="ECO:0000313" key="3">
    <source>
        <dbReference type="EMBL" id="MCA9754647.1"/>
    </source>
</evidence>
<name>A0A956N9H4_UNCEI</name>
<reference evidence="3" key="1">
    <citation type="submission" date="2020-04" db="EMBL/GenBank/DDBJ databases">
        <authorList>
            <person name="Zhang T."/>
        </authorList>
    </citation>
    <scope>NUCLEOTIDE SEQUENCE</scope>
    <source>
        <strain evidence="3">HKST-UBA02</strain>
    </source>
</reference>
<comment type="similarity">
    <text evidence="1">Belongs to the 4-hydroxybenzoyl-CoA thioesterase family.</text>
</comment>